<evidence type="ECO:0000313" key="3">
    <source>
        <dbReference type="EMBL" id="WFD34854.1"/>
    </source>
</evidence>
<keyword evidence="2" id="KW-0472">Membrane</keyword>
<sequence length="135" mass="16189">MSLQRTIEYVRKGGFTKYWRDMQYIGDAKWGKMVGVDSNGNKYWENLNEQYGRTRWVDFKQHDYDSTQIEPIWHAWLSHTRQEPPSTDPLVPKFERAWQTPSYENFTGTRGAFRTYNTTKPKIYAWEPKVAERRG</sequence>
<comment type="subcellular location">
    <subcellularLocation>
        <location evidence="2">Mitochondrion inner membrane</location>
        <topology evidence="2">Peripheral membrane protein</topology>
        <orientation evidence="2">Matrix side</orientation>
    </subcellularLocation>
</comment>
<dbReference type="Proteomes" id="UP001219933">
    <property type="component" value="Chromosome 2"/>
</dbReference>
<keyword evidence="2" id="KW-0999">Mitochondrion inner membrane</keyword>
<gene>
    <name evidence="3" type="ORF">MCUN1_001698</name>
</gene>
<proteinExistence type="inferred from homology"/>
<dbReference type="GO" id="GO:0006979">
    <property type="term" value="P:response to oxidative stress"/>
    <property type="evidence" value="ECO:0007669"/>
    <property type="project" value="TreeGrafter"/>
</dbReference>
<comment type="function">
    <text evidence="2">Accessory subunit of the mitochondrial membrane respiratory chain NADH dehydrogenase (Complex I), that is believed not to be involved in catalysis. Complex I functions in the transfer of electrons from NADH to the respiratory chain. The immediate electron acceptor for the enzyme is believed to be ubiquinone.</text>
</comment>
<comment type="similarity">
    <text evidence="1 2">Belongs to the complex I NDUFA12 subunit family.</text>
</comment>
<evidence type="ECO:0000256" key="2">
    <source>
        <dbReference type="RuleBase" id="RU363103"/>
    </source>
</evidence>
<dbReference type="PANTHER" id="PTHR12910">
    <property type="entry name" value="NADH-UBIQUINONE OXIDOREDUCTASE SUBUNIT B17.2"/>
    <property type="match status" value="1"/>
</dbReference>
<reference evidence="3" key="1">
    <citation type="submission" date="2023-03" db="EMBL/GenBank/DDBJ databases">
        <title>Mating type loci evolution in Malassezia.</title>
        <authorList>
            <person name="Coelho M.A."/>
        </authorList>
    </citation>
    <scope>NUCLEOTIDE SEQUENCE</scope>
    <source>
        <strain evidence="3">CBS 11721</strain>
    </source>
</reference>
<evidence type="ECO:0000256" key="1">
    <source>
        <dbReference type="ARBA" id="ARBA00007355"/>
    </source>
</evidence>
<accession>A0AAF0ETI2</accession>
<keyword evidence="2" id="KW-0496">Mitochondrion</keyword>
<dbReference type="GO" id="GO:0005743">
    <property type="term" value="C:mitochondrial inner membrane"/>
    <property type="evidence" value="ECO:0007669"/>
    <property type="project" value="UniProtKB-SubCell"/>
</dbReference>
<name>A0AAF0ETI2_9BASI</name>
<keyword evidence="2" id="KW-0813">Transport</keyword>
<dbReference type="AlphaFoldDB" id="A0AAF0ETI2"/>
<dbReference type="Pfam" id="PF05071">
    <property type="entry name" value="NDUFA12"/>
    <property type="match status" value="1"/>
</dbReference>
<keyword evidence="2" id="KW-0249">Electron transport</keyword>
<keyword evidence="4" id="KW-1185">Reference proteome</keyword>
<protein>
    <recommendedName>
        <fullName evidence="2">NADH dehydrogenase [ubiquinone] 1 alpha subcomplex subunit</fullName>
    </recommendedName>
</protein>
<keyword evidence="2" id="KW-0679">Respiratory chain</keyword>
<evidence type="ECO:0000313" key="4">
    <source>
        <dbReference type="Proteomes" id="UP001219933"/>
    </source>
</evidence>
<organism evidence="3 4">
    <name type="scientific">Malassezia cuniculi</name>
    <dbReference type="NCBI Taxonomy" id="948313"/>
    <lineage>
        <taxon>Eukaryota</taxon>
        <taxon>Fungi</taxon>
        <taxon>Dikarya</taxon>
        <taxon>Basidiomycota</taxon>
        <taxon>Ustilaginomycotina</taxon>
        <taxon>Malasseziomycetes</taxon>
        <taxon>Malasseziales</taxon>
        <taxon>Malasseziaceae</taxon>
        <taxon>Malassezia</taxon>
    </lineage>
</organism>
<dbReference type="PANTHER" id="PTHR12910:SF2">
    <property type="entry name" value="NADH DEHYDROGENASE [UBIQUINONE] 1 ALPHA SUBCOMPLEX SUBUNIT 12"/>
    <property type="match status" value="1"/>
</dbReference>
<dbReference type="GO" id="GO:0045271">
    <property type="term" value="C:respiratory chain complex I"/>
    <property type="evidence" value="ECO:0007669"/>
    <property type="project" value="InterPro"/>
</dbReference>
<dbReference type="EMBL" id="CP119878">
    <property type="protein sequence ID" value="WFD34854.1"/>
    <property type="molecule type" value="Genomic_DNA"/>
</dbReference>
<dbReference type="InterPro" id="IPR007763">
    <property type="entry name" value="NDUFA12"/>
</dbReference>